<reference evidence="1 2" key="1">
    <citation type="submission" date="2018-10" db="EMBL/GenBank/DDBJ databases">
        <title>Parasedimentitalea marina sp. nov., a psychrophilic bacterium isolated from deep seawater of the New Britain Trench.</title>
        <authorList>
            <person name="Cao J."/>
        </authorList>
    </citation>
    <scope>NUCLEOTIDE SEQUENCE [LARGE SCALE GENOMIC DNA]</scope>
    <source>
        <strain evidence="1 2">W43</strain>
    </source>
</reference>
<evidence type="ECO:0000313" key="1">
    <source>
        <dbReference type="EMBL" id="AZV77681.1"/>
    </source>
</evidence>
<evidence type="ECO:0000313" key="2">
    <source>
        <dbReference type="Proteomes" id="UP000283063"/>
    </source>
</evidence>
<keyword evidence="2" id="KW-1185">Reference proteome</keyword>
<dbReference type="EMBL" id="CP033219">
    <property type="protein sequence ID" value="AZV77681.1"/>
    <property type="molecule type" value="Genomic_DNA"/>
</dbReference>
<proteinExistence type="predicted"/>
<organism evidence="1 2">
    <name type="scientific">Parasedimentitalea marina</name>
    <dbReference type="NCBI Taxonomy" id="2483033"/>
    <lineage>
        <taxon>Bacteria</taxon>
        <taxon>Pseudomonadati</taxon>
        <taxon>Pseudomonadota</taxon>
        <taxon>Alphaproteobacteria</taxon>
        <taxon>Rhodobacterales</taxon>
        <taxon>Paracoccaceae</taxon>
        <taxon>Parasedimentitalea</taxon>
    </lineage>
</organism>
<protein>
    <submittedName>
        <fullName evidence="1">Uncharacterized protein</fullName>
    </submittedName>
</protein>
<sequence length="78" mass="9080">MFKSLQFPRNCKMHCRSAALCSTDCNPSMGLIWVRVCWPSLFLAPHGRVSQTYYWPTPRHLLWRQKVTDSVPNTDLTP</sequence>
<dbReference type="KEGG" id="sedi:EBB79_07105"/>
<gene>
    <name evidence="1" type="ORF">EBB79_07105</name>
</gene>
<accession>A0A3T0N107</accession>
<dbReference type="AlphaFoldDB" id="A0A3T0N107"/>
<dbReference type="Proteomes" id="UP000283063">
    <property type="component" value="Chromosome"/>
</dbReference>
<name>A0A3T0N107_9RHOB</name>